<dbReference type="AlphaFoldDB" id="A0A0F9WVT7"/>
<dbReference type="Proteomes" id="UP000034112">
    <property type="component" value="Unassembled WGS sequence"/>
</dbReference>
<proteinExistence type="predicted"/>
<sequence>MIRLRRQQLSCRKMWHSPPFIASVWLSSAFPHRLSGLHCLSCRGGGGCACHQVGQIERHLRGGLV</sequence>
<accession>A0A0F9WVT7</accession>
<comment type="caution">
    <text evidence="1">The sequence shown here is derived from an EMBL/GenBank/DDBJ whole genome shotgun (WGS) entry which is preliminary data.</text>
</comment>
<dbReference type="EMBL" id="JOKZ01000823">
    <property type="protein sequence ID" value="KKO96584.1"/>
    <property type="molecule type" value="Genomic_DNA"/>
</dbReference>
<organism evidence="1 2">
    <name type="scientific">Trichoderma harzianum</name>
    <name type="common">Hypocrea lixii</name>
    <dbReference type="NCBI Taxonomy" id="5544"/>
    <lineage>
        <taxon>Eukaryota</taxon>
        <taxon>Fungi</taxon>
        <taxon>Dikarya</taxon>
        <taxon>Ascomycota</taxon>
        <taxon>Pezizomycotina</taxon>
        <taxon>Sordariomycetes</taxon>
        <taxon>Hypocreomycetidae</taxon>
        <taxon>Hypocreales</taxon>
        <taxon>Hypocreaceae</taxon>
        <taxon>Trichoderma</taxon>
    </lineage>
</organism>
<reference evidence="2" key="1">
    <citation type="journal article" date="2015" name="Genome Announc.">
        <title>Draft whole-genome sequence of the biocontrol agent Trichoderma harzianum T6776.</title>
        <authorList>
            <person name="Baroncelli R."/>
            <person name="Piaggeschi G."/>
            <person name="Fiorini L."/>
            <person name="Bertolini E."/>
            <person name="Zapparata A."/>
            <person name="Pe M.E."/>
            <person name="Sarrocco S."/>
            <person name="Vannacci G."/>
        </authorList>
    </citation>
    <scope>NUCLEOTIDE SEQUENCE [LARGE SCALE GENOMIC DNA]</scope>
    <source>
        <strain evidence="2">T6776</strain>
    </source>
</reference>
<protein>
    <submittedName>
        <fullName evidence="1">Uncharacterized protein</fullName>
    </submittedName>
</protein>
<name>A0A0F9WVT7_TRIHA</name>
<evidence type="ECO:0000313" key="2">
    <source>
        <dbReference type="Proteomes" id="UP000034112"/>
    </source>
</evidence>
<gene>
    <name evidence="1" type="ORF">THAR02_11312</name>
</gene>
<evidence type="ECO:0000313" key="1">
    <source>
        <dbReference type="EMBL" id="KKO96584.1"/>
    </source>
</evidence>